<dbReference type="Pfam" id="PF13560">
    <property type="entry name" value="HTH_31"/>
    <property type="match status" value="1"/>
</dbReference>
<dbReference type="Pfam" id="PF19054">
    <property type="entry name" value="DUF5753"/>
    <property type="match status" value="1"/>
</dbReference>
<dbReference type="GO" id="GO:0003677">
    <property type="term" value="F:DNA binding"/>
    <property type="evidence" value="ECO:0007669"/>
    <property type="project" value="InterPro"/>
</dbReference>
<dbReference type="CDD" id="cd00093">
    <property type="entry name" value="HTH_XRE"/>
    <property type="match status" value="1"/>
</dbReference>
<dbReference type="SMART" id="SM00530">
    <property type="entry name" value="HTH_XRE"/>
    <property type="match status" value="1"/>
</dbReference>
<evidence type="ECO:0000313" key="3">
    <source>
        <dbReference type="Proteomes" id="UP000236723"/>
    </source>
</evidence>
<proteinExistence type="predicted"/>
<dbReference type="SUPFAM" id="SSF47413">
    <property type="entry name" value="lambda repressor-like DNA-binding domains"/>
    <property type="match status" value="1"/>
</dbReference>
<dbReference type="InterPro" id="IPR043917">
    <property type="entry name" value="DUF5753"/>
</dbReference>
<dbReference type="AlphaFoldDB" id="A0A1H6DYL0"/>
<dbReference type="PROSITE" id="PS50943">
    <property type="entry name" value="HTH_CROC1"/>
    <property type="match status" value="1"/>
</dbReference>
<organism evidence="2 3">
    <name type="scientific">Thermomonospora echinospora</name>
    <dbReference type="NCBI Taxonomy" id="1992"/>
    <lineage>
        <taxon>Bacteria</taxon>
        <taxon>Bacillati</taxon>
        <taxon>Actinomycetota</taxon>
        <taxon>Actinomycetes</taxon>
        <taxon>Streptosporangiales</taxon>
        <taxon>Thermomonosporaceae</taxon>
        <taxon>Thermomonospora</taxon>
    </lineage>
</organism>
<sequence>MAEQGPTARQRKLAALLKRYRDEAGFIQEDAAELIGIERTKLVRIEGGRRIPTVADVEKILDAYGPADETTRRGIIRLTEQVRQRGWWAPFTDVLAGSYAELEHAADRIRMFQVQLVPGLLQTEDYARLLIAKHFPDLPEEEIDRRVQVRMTRQAMLKRKNPPRLEFILTEEVLRRPVGGRDMMRDQLGHLLAASTRPHVSVRIIPIDRGHYASIGGGNLVLFEFNSVVDLNVAYLETIVGGRYEENASQVRACSLIYDRLAESALPEDESAALIGTIMKET</sequence>
<dbReference type="OrthoDB" id="5177725at2"/>
<dbReference type="InterPro" id="IPR010982">
    <property type="entry name" value="Lambda_DNA-bd_dom_sf"/>
</dbReference>
<dbReference type="Proteomes" id="UP000236723">
    <property type="component" value="Unassembled WGS sequence"/>
</dbReference>
<evidence type="ECO:0000313" key="2">
    <source>
        <dbReference type="EMBL" id="SEG89715.1"/>
    </source>
</evidence>
<gene>
    <name evidence="2" type="ORF">SAMN04489712_12438</name>
</gene>
<accession>A0A1H6DYL0</accession>
<reference evidence="3" key="1">
    <citation type="submission" date="2016-10" db="EMBL/GenBank/DDBJ databases">
        <authorList>
            <person name="Varghese N."/>
            <person name="Submissions S."/>
        </authorList>
    </citation>
    <scope>NUCLEOTIDE SEQUENCE [LARGE SCALE GENOMIC DNA]</scope>
    <source>
        <strain evidence="3">DSM 43163</strain>
    </source>
</reference>
<keyword evidence="3" id="KW-1185">Reference proteome</keyword>
<dbReference type="InterPro" id="IPR001387">
    <property type="entry name" value="Cro/C1-type_HTH"/>
</dbReference>
<protein>
    <submittedName>
        <fullName evidence="2">Helix-turn-helix domain-containing protein</fullName>
    </submittedName>
</protein>
<dbReference type="EMBL" id="FNVO01000024">
    <property type="protein sequence ID" value="SEG89715.1"/>
    <property type="molecule type" value="Genomic_DNA"/>
</dbReference>
<name>A0A1H6DYL0_9ACTN</name>
<feature type="domain" description="HTH cro/C1-type" evidence="1">
    <location>
        <begin position="17"/>
        <end position="65"/>
    </location>
</feature>
<dbReference type="Gene3D" id="1.10.260.40">
    <property type="entry name" value="lambda repressor-like DNA-binding domains"/>
    <property type="match status" value="1"/>
</dbReference>
<dbReference type="RefSeq" id="WP_103943853.1">
    <property type="nucleotide sequence ID" value="NZ_FNVO01000024.1"/>
</dbReference>
<evidence type="ECO:0000259" key="1">
    <source>
        <dbReference type="PROSITE" id="PS50943"/>
    </source>
</evidence>